<comment type="caution">
    <text evidence="20">The sequence shown here is derived from an EMBL/GenBank/DDBJ whole genome shotgun (WGS) entry which is preliminary data.</text>
</comment>
<dbReference type="InterPro" id="IPR013112">
    <property type="entry name" value="FAD-bd_8"/>
</dbReference>
<dbReference type="InterPro" id="IPR001841">
    <property type="entry name" value="Znf_RING"/>
</dbReference>
<keyword evidence="14" id="KW-0040">ANK repeat</keyword>
<evidence type="ECO:0000256" key="2">
    <source>
        <dbReference type="ARBA" id="ARBA00006278"/>
    </source>
</evidence>
<evidence type="ECO:0000256" key="6">
    <source>
        <dbReference type="ARBA" id="ARBA00022692"/>
    </source>
</evidence>
<keyword evidence="7" id="KW-0249">Electron transport</keyword>
<dbReference type="PROSITE" id="PS51384">
    <property type="entry name" value="FAD_FR"/>
    <property type="match status" value="1"/>
</dbReference>
<evidence type="ECO:0000256" key="4">
    <source>
        <dbReference type="ARBA" id="ARBA00022448"/>
    </source>
</evidence>
<reference evidence="20 21" key="1">
    <citation type="submission" date="2019-02" db="EMBL/GenBank/DDBJ databases">
        <title>Genome sequencing of the rare red list fungi Bondarzewia mesenterica.</title>
        <authorList>
            <person name="Buettner E."/>
            <person name="Kellner H."/>
        </authorList>
    </citation>
    <scope>NUCLEOTIDE SEQUENCE [LARGE SCALE GENOMIC DNA]</scope>
    <source>
        <strain evidence="20 21">DSM 108281</strain>
    </source>
</reference>
<dbReference type="InterPro" id="IPR017938">
    <property type="entry name" value="Riboflavin_synthase-like_b-brl"/>
</dbReference>
<dbReference type="GO" id="GO:0006826">
    <property type="term" value="P:iron ion transport"/>
    <property type="evidence" value="ECO:0007669"/>
    <property type="project" value="TreeGrafter"/>
</dbReference>
<feature type="compositionally biased region" description="Low complexity" evidence="16">
    <location>
        <begin position="739"/>
        <end position="749"/>
    </location>
</feature>
<dbReference type="PRINTS" id="PR01415">
    <property type="entry name" value="ANKYRIN"/>
</dbReference>
<dbReference type="GO" id="GO:0006879">
    <property type="term" value="P:intracellular iron ion homeostasis"/>
    <property type="evidence" value="ECO:0007669"/>
    <property type="project" value="TreeGrafter"/>
</dbReference>
<feature type="transmembrane region" description="Helical" evidence="17">
    <location>
        <begin position="115"/>
        <end position="137"/>
    </location>
</feature>
<dbReference type="InterPro" id="IPR002110">
    <property type="entry name" value="Ankyrin_rpt"/>
</dbReference>
<dbReference type="InterPro" id="IPR013121">
    <property type="entry name" value="Fe_red_NAD-bd_6"/>
</dbReference>
<dbReference type="PANTHER" id="PTHR32361">
    <property type="entry name" value="FERRIC/CUPRIC REDUCTASE TRANSMEMBRANE COMPONENT"/>
    <property type="match status" value="1"/>
</dbReference>
<dbReference type="InterPro" id="IPR013130">
    <property type="entry name" value="Fe3_Rdtase_TM_dom"/>
</dbReference>
<evidence type="ECO:0000259" key="19">
    <source>
        <dbReference type="PROSITE" id="PS51384"/>
    </source>
</evidence>
<dbReference type="Pfam" id="PF08030">
    <property type="entry name" value="NAD_binding_6"/>
    <property type="match status" value="1"/>
</dbReference>
<evidence type="ECO:0000256" key="1">
    <source>
        <dbReference type="ARBA" id="ARBA00004651"/>
    </source>
</evidence>
<feature type="region of interest" description="Disordered" evidence="16">
    <location>
        <begin position="1333"/>
        <end position="1353"/>
    </location>
</feature>
<dbReference type="PROSITE" id="PS50297">
    <property type="entry name" value="ANK_REP_REGION"/>
    <property type="match status" value="3"/>
</dbReference>
<evidence type="ECO:0000256" key="9">
    <source>
        <dbReference type="ARBA" id="ARBA00023002"/>
    </source>
</evidence>
<feature type="region of interest" description="Disordered" evidence="16">
    <location>
        <begin position="62"/>
        <end position="85"/>
    </location>
</feature>
<gene>
    <name evidence="20" type="ORF">EW146_g6925</name>
</gene>
<feature type="transmembrane region" description="Helical" evidence="17">
    <location>
        <begin position="33"/>
        <end position="58"/>
    </location>
</feature>
<dbReference type="Pfam" id="PF08022">
    <property type="entry name" value="FAD_binding_8"/>
    <property type="match status" value="1"/>
</dbReference>
<dbReference type="Pfam" id="PF13857">
    <property type="entry name" value="Ank_5"/>
    <property type="match status" value="1"/>
</dbReference>
<comment type="similarity">
    <text evidence="2">Belongs to the ferric reductase (FRE) family.</text>
</comment>
<keyword evidence="11 17" id="KW-0472">Membrane</keyword>
<keyword evidence="15" id="KW-0862">Zinc</keyword>
<dbReference type="CDD" id="cd16489">
    <property type="entry name" value="mRING-CH-C4HC2H_ZNRF"/>
    <property type="match status" value="1"/>
</dbReference>
<feature type="repeat" description="ANK" evidence="14">
    <location>
        <begin position="893"/>
        <end position="925"/>
    </location>
</feature>
<evidence type="ECO:0000256" key="17">
    <source>
        <dbReference type="SAM" id="Phobius"/>
    </source>
</evidence>
<dbReference type="InterPro" id="IPR017927">
    <property type="entry name" value="FAD-bd_FR_type"/>
</dbReference>
<dbReference type="Gene3D" id="3.40.50.80">
    <property type="entry name" value="Nucleotide-binding domain of ferredoxin-NADP reductase (FNR) module"/>
    <property type="match status" value="1"/>
</dbReference>
<dbReference type="InterPro" id="IPR013083">
    <property type="entry name" value="Znf_RING/FYVE/PHD"/>
</dbReference>
<dbReference type="PROSITE" id="PS50089">
    <property type="entry name" value="ZF_RING_2"/>
    <property type="match status" value="1"/>
</dbReference>
<dbReference type="CDD" id="cd06186">
    <property type="entry name" value="NOX_Duox_like_FAD_NADP"/>
    <property type="match status" value="1"/>
</dbReference>
<keyword evidence="4" id="KW-0813">Transport</keyword>
<sequence>MTRLHSYSLSRRAYDPVLGAIRDNLQRKYTKQLWIFLAVVIALLTVIHSTVFILSLVFKPQPPEPQSSQEKKVSAETVDPGRTGRASWRRFPQAFAAAFRTVAFRWTVPIGPSSVASVSELVFIIGYIVAMFIWLLVDTRDLSTMFWEDRAVHLASSNMSLVVALAGRNNIISFLTGIGHEKLNVLHRAAARTCLILLWMHAIAHTASGLPEIFDFTHGWVICGAVGLAAFTLATILSFRPVRQMAFEFFLISHIVLIATFLIAGVLHTRAVGFDDYLWPALVIWALDRALRLARVIWNSRVGLGDGACRAKVELLSEDTIRLTLRRSFSWTPGQHAYVIMPTISTLPTEAHPFTISNIPKKLDGAADQGETDIVFVVRGRGGFTRRLREHASRKGVCSVPAFIDGPYGTPPDLKSFSTCILIAGGSGVSYTLPLLMEAVRTSKLKKSSTNRVIFVWAIRDASHITWISKILTEALSSAPSWLAIEARVYVTGASAPIPELPALRSGGSSSSVDSPSKDENSELPDYTALKITHGRPSIPRLLQDGVSASNGPVSVDVAGPSALAQSVRTALRTVSSPRSVLKGAPSVTLHIETFVTFDFRSTYLLHDKLQYINININITIAVPYRDIERDASTLVHRESHHCGRPGLTAEPRVSPLARVSKAHIMSLFLDGQHPLGTIEESGLTDTPMSRMSTNASSPVESPHAEIGVANEADDDSDDEPFVYPGAELFVAQRHRHSSSLPSDSVSPPEASSPQLPGSITSATPPPAHSPPSSPPQARPSPAQLEAIYAAASSGDLQILQNIFRNASDTGHVEAFSLANDASLRTGLTGLHAAASRGYIDIVKWLIETCGAMPDLEDKEGEMAIHKASLHGHLEVVKYLVSRGTDVQAQDADGWTALHNACSKGYLDIVRYLCEKGGSAEEVEGVHGVDIRSKGGWTPLMNAASKGHLPVVLYLLTKQSANPLVRNNWGETAYDAAAAVFEVWICEVLSRFEAEKWHGTTVPYDPLAVHTTIPLILYENQRLDTRLKTLAVSGGRPRFSTSGLGRHGRRHPFELKLPKPDESGKRLVTAWRSDVQLPLREEPLTLPKPGARNSSTREGAERSHFWLSDWTLDVTPPGVDAESGWQYAHSFDDPDDQWTPEPPAQLDRLLNGGSAVAATLVLGEKETLGPDGNLYHWLNDGTMVPFEETLSDFGEADGQELGTMPSNPLTSAQDYVARARYLAGTQDGEVDAHPPDNSAAAVRRSIAKLERATMELRQGILGDDDIERKTQADVLLNAYSRELERRRLAAGAQGLLISTENEDVIDEEDDDDEEEEFHYPGASPVETMRAPSIRSQSTDYFSRPTTSRAPTDLTPHLAQAPEFRVPTHEAPQKVITPKYTPPTPHEVHARWERNDHVQECRQCQRRFTFLLRRIWAPAYFSMVLLDPLDIVQDPTFPDVVASASSQRVCQSCYEEVTVSVPTRFREARLSSMERIFIDQGRLSVPGVSRESSSQLSDLADCPVCGQNLADLGPAPAQEGHVKACLDGGSGKSPQLTKYLVYKLPGESPLIGTECVICLEEFMKGSMVARLSCLCSFHNACLSSWLQRGKCCPVHARDP</sequence>
<feature type="transmembrane region" description="Helical" evidence="17">
    <location>
        <begin position="246"/>
        <end position="267"/>
    </location>
</feature>
<dbReference type="GO" id="GO:0008270">
    <property type="term" value="F:zinc ion binding"/>
    <property type="evidence" value="ECO:0007669"/>
    <property type="project" value="UniProtKB-KW"/>
</dbReference>
<dbReference type="Proteomes" id="UP000310158">
    <property type="component" value="Unassembled WGS sequence"/>
</dbReference>
<evidence type="ECO:0000256" key="11">
    <source>
        <dbReference type="ARBA" id="ARBA00023136"/>
    </source>
</evidence>
<evidence type="ECO:0000256" key="16">
    <source>
        <dbReference type="SAM" id="MobiDB-lite"/>
    </source>
</evidence>
<feature type="repeat" description="ANK" evidence="14">
    <location>
        <begin position="826"/>
        <end position="848"/>
    </location>
</feature>
<feature type="repeat" description="ANK" evidence="14">
    <location>
        <begin position="860"/>
        <end position="892"/>
    </location>
</feature>
<feature type="region of interest" description="Disordered" evidence="16">
    <location>
        <begin position="735"/>
        <end position="782"/>
    </location>
</feature>
<keyword evidence="15" id="KW-0863">Zinc-finger</keyword>
<dbReference type="SUPFAM" id="SSF52343">
    <property type="entry name" value="Ferredoxin reductase-like, C-terminal NADP-linked domain"/>
    <property type="match status" value="1"/>
</dbReference>
<keyword evidence="12" id="KW-0325">Glycoprotein</keyword>
<evidence type="ECO:0000256" key="13">
    <source>
        <dbReference type="ARBA" id="ARBA00048483"/>
    </source>
</evidence>
<feature type="region of interest" description="Disordered" evidence="16">
    <location>
        <begin position="679"/>
        <end position="704"/>
    </location>
</feature>
<dbReference type="Pfam" id="PF01794">
    <property type="entry name" value="Ferric_reduct"/>
    <property type="match status" value="1"/>
</dbReference>
<evidence type="ECO:0000313" key="21">
    <source>
        <dbReference type="Proteomes" id="UP000310158"/>
    </source>
</evidence>
<feature type="transmembrane region" description="Helical" evidence="17">
    <location>
        <begin position="219"/>
        <end position="239"/>
    </location>
</feature>
<keyword evidence="21" id="KW-1185">Reference proteome</keyword>
<dbReference type="SUPFAM" id="SSF57850">
    <property type="entry name" value="RING/U-box"/>
    <property type="match status" value="1"/>
</dbReference>
<feature type="compositionally biased region" description="Polar residues" evidence="16">
    <location>
        <begin position="750"/>
        <end position="761"/>
    </location>
</feature>
<keyword evidence="5" id="KW-1003">Cell membrane</keyword>
<dbReference type="PANTHER" id="PTHR32361:SF9">
    <property type="entry name" value="FERRIC REDUCTASE TRANSMEMBRANE COMPONENT 3-RELATED"/>
    <property type="match status" value="1"/>
</dbReference>
<feature type="compositionally biased region" description="Polar residues" evidence="16">
    <location>
        <begin position="1333"/>
        <end position="1349"/>
    </location>
</feature>
<dbReference type="Pfam" id="PF12796">
    <property type="entry name" value="Ank_2"/>
    <property type="match status" value="1"/>
</dbReference>
<dbReference type="SMART" id="SM00248">
    <property type="entry name" value="ANK"/>
    <property type="match status" value="5"/>
</dbReference>
<feature type="compositionally biased region" description="Polar residues" evidence="16">
    <location>
        <begin position="684"/>
        <end position="700"/>
    </location>
</feature>
<dbReference type="SFLD" id="SFLDS00052">
    <property type="entry name" value="Ferric_Reductase_Domain"/>
    <property type="match status" value="1"/>
</dbReference>
<keyword evidence="6 17" id="KW-0812">Transmembrane</keyword>
<evidence type="ECO:0000256" key="14">
    <source>
        <dbReference type="PROSITE-ProRule" id="PRU00023"/>
    </source>
</evidence>
<evidence type="ECO:0000313" key="20">
    <source>
        <dbReference type="EMBL" id="THH13275.1"/>
    </source>
</evidence>
<organism evidence="20 21">
    <name type="scientific">Bondarzewia mesenterica</name>
    <dbReference type="NCBI Taxonomy" id="1095465"/>
    <lineage>
        <taxon>Eukaryota</taxon>
        <taxon>Fungi</taxon>
        <taxon>Dikarya</taxon>
        <taxon>Basidiomycota</taxon>
        <taxon>Agaricomycotina</taxon>
        <taxon>Agaricomycetes</taxon>
        <taxon>Russulales</taxon>
        <taxon>Bondarzewiaceae</taxon>
        <taxon>Bondarzewia</taxon>
    </lineage>
</organism>
<comment type="subcellular location">
    <subcellularLocation>
        <location evidence="1">Cell membrane</location>
        <topology evidence="1">Multi-pass membrane protein</topology>
    </subcellularLocation>
</comment>
<dbReference type="InterPro" id="IPR036770">
    <property type="entry name" value="Ankyrin_rpt-contain_sf"/>
</dbReference>
<dbReference type="InterPro" id="IPR039261">
    <property type="entry name" value="FNR_nucleotide-bd"/>
</dbReference>
<feature type="compositionally biased region" description="Low complexity" evidence="16">
    <location>
        <begin position="506"/>
        <end position="515"/>
    </location>
</feature>
<dbReference type="InterPro" id="IPR051410">
    <property type="entry name" value="Ferric/Cupric_Reductase"/>
</dbReference>
<evidence type="ECO:0000256" key="5">
    <source>
        <dbReference type="ARBA" id="ARBA00022475"/>
    </source>
</evidence>
<accession>A0A4S4LMV9</accession>
<feature type="domain" description="FAD-binding FR-type" evidence="19">
    <location>
        <begin position="289"/>
        <end position="414"/>
    </location>
</feature>
<evidence type="ECO:0000256" key="3">
    <source>
        <dbReference type="ARBA" id="ARBA00012668"/>
    </source>
</evidence>
<comment type="catalytic activity">
    <reaction evidence="13">
        <text>2 a Fe(II)-siderophore + NADP(+) + H(+) = 2 a Fe(III)-siderophore + NADPH</text>
        <dbReference type="Rhea" id="RHEA:28795"/>
        <dbReference type="Rhea" id="RHEA-COMP:11342"/>
        <dbReference type="Rhea" id="RHEA-COMP:11344"/>
        <dbReference type="ChEBI" id="CHEBI:15378"/>
        <dbReference type="ChEBI" id="CHEBI:29033"/>
        <dbReference type="ChEBI" id="CHEBI:29034"/>
        <dbReference type="ChEBI" id="CHEBI:57783"/>
        <dbReference type="ChEBI" id="CHEBI:58349"/>
        <dbReference type="EC" id="1.16.1.9"/>
    </reaction>
</comment>
<keyword evidence="8 17" id="KW-1133">Transmembrane helix</keyword>
<dbReference type="SUPFAM" id="SSF48403">
    <property type="entry name" value="Ankyrin repeat"/>
    <property type="match status" value="1"/>
</dbReference>
<protein>
    <recommendedName>
        <fullName evidence="3">ferric-chelate reductase (NADPH)</fullName>
        <ecNumber evidence="3">1.16.1.9</ecNumber>
    </recommendedName>
</protein>
<dbReference type="EC" id="1.16.1.9" evidence="3"/>
<dbReference type="Pfam" id="PF13639">
    <property type="entry name" value="zf-RING_2"/>
    <property type="match status" value="1"/>
</dbReference>
<feature type="domain" description="RING-type" evidence="18">
    <location>
        <begin position="1554"/>
        <end position="1594"/>
    </location>
</feature>
<evidence type="ECO:0000256" key="10">
    <source>
        <dbReference type="ARBA" id="ARBA00023065"/>
    </source>
</evidence>
<keyword evidence="15" id="KW-0479">Metal-binding</keyword>
<name>A0A4S4LMV9_9AGAM</name>
<feature type="compositionally biased region" description="Pro residues" evidence="16">
    <location>
        <begin position="764"/>
        <end position="779"/>
    </location>
</feature>
<evidence type="ECO:0000256" key="8">
    <source>
        <dbReference type="ARBA" id="ARBA00022989"/>
    </source>
</evidence>
<dbReference type="Gene3D" id="3.30.40.10">
    <property type="entry name" value="Zinc/RING finger domain, C3HC4 (zinc finger)"/>
    <property type="match status" value="1"/>
</dbReference>
<dbReference type="PROSITE" id="PS50088">
    <property type="entry name" value="ANK_REPEAT"/>
    <property type="match status" value="4"/>
</dbReference>
<evidence type="ECO:0000259" key="18">
    <source>
        <dbReference type="PROSITE" id="PS50089"/>
    </source>
</evidence>
<dbReference type="SUPFAM" id="SSF63380">
    <property type="entry name" value="Riboflavin synthase domain-like"/>
    <property type="match status" value="1"/>
</dbReference>
<evidence type="ECO:0000256" key="12">
    <source>
        <dbReference type="ARBA" id="ARBA00023180"/>
    </source>
</evidence>
<dbReference type="GO" id="GO:0052851">
    <property type="term" value="F:ferric-chelate reductase (NADPH) activity"/>
    <property type="evidence" value="ECO:0007669"/>
    <property type="project" value="UniProtKB-EC"/>
</dbReference>
<dbReference type="SFLD" id="SFLDG01168">
    <property type="entry name" value="Ferric_reductase_subgroup_(FRE"/>
    <property type="match status" value="1"/>
</dbReference>
<feature type="transmembrane region" description="Helical" evidence="17">
    <location>
        <begin position="189"/>
        <end position="207"/>
    </location>
</feature>
<keyword evidence="9" id="KW-0560">Oxidoreductase</keyword>
<evidence type="ECO:0000256" key="15">
    <source>
        <dbReference type="PROSITE-ProRule" id="PRU00175"/>
    </source>
</evidence>
<dbReference type="GO" id="GO:0015677">
    <property type="term" value="P:copper ion import"/>
    <property type="evidence" value="ECO:0007669"/>
    <property type="project" value="TreeGrafter"/>
</dbReference>
<dbReference type="OrthoDB" id="10057496at2759"/>
<proteinExistence type="inferred from homology"/>
<dbReference type="EMBL" id="SGPL01000370">
    <property type="protein sequence ID" value="THH13275.1"/>
    <property type="molecule type" value="Genomic_DNA"/>
</dbReference>
<evidence type="ECO:0000256" key="7">
    <source>
        <dbReference type="ARBA" id="ARBA00022982"/>
    </source>
</evidence>
<keyword evidence="10" id="KW-0406">Ion transport</keyword>
<dbReference type="Gene3D" id="1.25.40.20">
    <property type="entry name" value="Ankyrin repeat-containing domain"/>
    <property type="match status" value="2"/>
</dbReference>
<feature type="repeat" description="ANK" evidence="14">
    <location>
        <begin position="935"/>
        <end position="968"/>
    </location>
</feature>
<feature type="region of interest" description="Disordered" evidence="16">
    <location>
        <begin position="502"/>
        <end position="523"/>
    </location>
</feature>
<dbReference type="GO" id="GO:0005886">
    <property type="term" value="C:plasma membrane"/>
    <property type="evidence" value="ECO:0007669"/>
    <property type="project" value="UniProtKB-SubCell"/>
</dbReference>